<dbReference type="InterPro" id="IPR031127">
    <property type="entry name" value="E3_UB_ligase_RBR"/>
</dbReference>
<sequence>MESSLELCASLQREEWEVLESIYPDCVSSDICDGILKLQIPVELPEAAEIAVIDDLPVQHSGASHEATASHISLSHLPPLLLDILLPPTYPNTAPKIISLHATHSWLPIKRLSVQRRLLELWQEGDGVLCSWVEWIRSAQFLHDLDLVTTLNREQMIRIHHPSPRLLVPLLTAYDTSTKSAKFSQNSYECEICLTSIKGGRCILLSCSHVFCRSCLEDFWKLCIKEGDVGRVGCPDPKCVKSGREANEEEVRRVITEEEVRRWKWLKEKRAIEKDPSIIHCPVPLCQTPVPKPANTEEGSSWERLRTCPECGYSFCAYCRRTWHGPISDCPLSVTESFVMEYMALPEDSSQRKTLEMRYGKANLRKLVVRYEEEQALKSWLERSTMACPNCHVHVEKSMGCNHMTCARCGNHFCYRCGEKLNAKNPYEHFSRKGHPCFSKLFDFESIDDEWQPVEGFDAMI</sequence>
<dbReference type="Proteomes" id="UP000092993">
    <property type="component" value="Unassembled WGS sequence"/>
</dbReference>
<evidence type="ECO:0000259" key="18">
    <source>
        <dbReference type="PROSITE" id="PS51873"/>
    </source>
</evidence>
<evidence type="ECO:0000256" key="7">
    <source>
        <dbReference type="ARBA" id="ARBA00022723"/>
    </source>
</evidence>
<dbReference type="Pfam" id="PF22191">
    <property type="entry name" value="IBR_1"/>
    <property type="match status" value="1"/>
</dbReference>
<evidence type="ECO:0000256" key="2">
    <source>
        <dbReference type="ARBA" id="ARBA00004167"/>
    </source>
</evidence>
<dbReference type="SMART" id="SM00184">
    <property type="entry name" value="RING"/>
    <property type="match status" value="2"/>
</dbReference>
<dbReference type="PROSITE" id="PS50089">
    <property type="entry name" value="ZF_RING_2"/>
    <property type="match status" value="1"/>
</dbReference>
<dbReference type="SMART" id="SM00591">
    <property type="entry name" value="RWD"/>
    <property type="match status" value="1"/>
</dbReference>
<evidence type="ECO:0000313" key="20">
    <source>
        <dbReference type="Proteomes" id="UP000092993"/>
    </source>
</evidence>
<organism evidence="19 20">
    <name type="scientific">Grifola frondosa</name>
    <name type="common">Maitake</name>
    <name type="synonym">Polyporus frondosus</name>
    <dbReference type="NCBI Taxonomy" id="5627"/>
    <lineage>
        <taxon>Eukaryota</taxon>
        <taxon>Fungi</taxon>
        <taxon>Dikarya</taxon>
        <taxon>Basidiomycota</taxon>
        <taxon>Agaricomycotina</taxon>
        <taxon>Agaricomycetes</taxon>
        <taxon>Polyporales</taxon>
        <taxon>Grifolaceae</taxon>
        <taxon>Grifola</taxon>
    </lineage>
</organism>
<reference evidence="19 20" key="1">
    <citation type="submission" date="2016-03" db="EMBL/GenBank/DDBJ databases">
        <title>Whole genome sequencing of Grifola frondosa 9006-11.</title>
        <authorList>
            <person name="Min B."/>
            <person name="Park H."/>
            <person name="Kim J.-G."/>
            <person name="Cho H."/>
            <person name="Oh Y.-L."/>
            <person name="Kong W.-S."/>
            <person name="Choi I.-G."/>
        </authorList>
    </citation>
    <scope>NUCLEOTIDE SEQUENCE [LARGE SCALE GENOMIC DNA]</scope>
    <source>
        <strain evidence="19 20">9006-11</strain>
    </source>
</reference>
<keyword evidence="6" id="KW-0812">Transmembrane</keyword>
<feature type="domain" description="RWD" evidence="17">
    <location>
        <begin position="14"/>
        <end position="145"/>
    </location>
</feature>
<dbReference type="InterPro" id="IPR016135">
    <property type="entry name" value="UBQ-conjugating_enzyme/RWD"/>
</dbReference>
<dbReference type="Pfam" id="PF05773">
    <property type="entry name" value="RWD"/>
    <property type="match status" value="1"/>
</dbReference>
<dbReference type="Pfam" id="PF01485">
    <property type="entry name" value="IBR"/>
    <property type="match status" value="1"/>
</dbReference>
<dbReference type="EC" id="2.3.2.31" evidence="4"/>
<dbReference type="OMA" id="PRSWCQG"/>
<dbReference type="AlphaFoldDB" id="A0A1C7MUZ9"/>
<dbReference type="GO" id="GO:0005737">
    <property type="term" value="C:cytoplasm"/>
    <property type="evidence" value="ECO:0007669"/>
    <property type="project" value="UniProtKB-ARBA"/>
</dbReference>
<dbReference type="InterPro" id="IPR017907">
    <property type="entry name" value="Znf_RING_CS"/>
</dbReference>
<feature type="domain" description="RING-type" evidence="16">
    <location>
        <begin position="190"/>
        <end position="238"/>
    </location>
</feature>
<proteinExistence type="inferred from homology"/>
<gene>
    <name evidence="19" type="primary">itt1</name>
    <name evidence="19" type="ORF">A0H81_00556</name>
</gene>
<evidence type="ECO:0000256" key="9">
    <source>
        <dbReference type="ARBA" id="ARBA00022771"/>
    </source>
</evidence>
<dbReference type="SUPFAM" id="SSF57850">
    <property type="entry name" value="RING/U-box"/>
    <property type="match status" value="3"/>
</dbReference>
<evidence type="ECO:0000256" key="4">
    <source>
        <dbReference type="ARBA" id="ARBA00012251"/>
    </source>
</evidence>
<dbReference type="CDD" id="cd20354">
    <property type="entry name" value="Rcat_RBR_RNF14"/>
    <property type="match status" value="1"/>
</dbReference>
<keyword evidence="8" id="KW-0677">Repeat</keyword>
<dbReference type="STRING" id="5627.A0A1C7MUZ9"/>
<evidence type="ECO:0000256" key="6">
    <source>
        <dbReference type="ARBA" id="ARBA00022692"/>
    </source>
</evidence>
<keyword evidence="11" id="KW-0862">Zinc</keyword>
<comment type="pathway">
    <text evidence="3">Protein modification; protein ubiquitination.</text>
</comment>
<keyword evidence="9 15" id="KW-0863">Zinc-finger</keyword>
<comment type="caution">
    <text evidence="19">The sequence shown here is derived from an EMBL/GenBank/DDBJ whole genome shotgun (WGS) entry which is preliminary data.</text>
</comment>
<dbReference type="PROSITE" id="PS00518">
    <property type="entry name" value="ZF_RING_1"/>
    <property type="match status" value="1"/>
</dbReference>
<comment type="catalytic activity">
    <reaction evidence="1">
        <text>[E2 ubiquitin-conjugating enzyme]-S-ubiquitinyl-L-cysteine + [acceptor protein]-L-lysine = [E2 ubiquitin-conjugating enzyme]-L-cysteine + [acceptor protein]-N(6)-ubiquitinyl-L-lysine.</text>
        <dbReference type="EC" id="2.3.2.31"/>
    </reaction>
</comment>
<dbReference type="SUPFAM" id="SSF54495">
    <property type="entry name" value="UBC-like"/>
    <property type="match status" value="1"/>
</dbReference>
<evidence type="ECO:0000256" key="1">
    <source>
        <dbReference type="ARBA" id="ARBA00001798"/>
    </source>
</evidence>
<dbReference type="PANTHER" id="PTHR11685">
    <property type="entry name" value="RBR FAMILY RING FINGER AND IBR DOMAIN-CONTAINING"/>
    <property type="match status" value="1"/>
</dbReference>
<dbReference type="CDD" id="cd23820">
    <property type="entry name" value="RWD_RNF14"/>
    <property type="match status" value="1"/>
</dbReference>
<keyword evidence="10" id="KW-0833">Ubl conjugation pathway</keyword>
<dbReference type="Gene3D" id="1.20.120.1750">
    <property type="match status" value="1"/>
</dbReference>
<feature type="domain" description="RING-type" evidence="18">
    <location>
        <begin position="186"/>
        <end position="441"/>
    </location>
</feature>
<dbReference type="EMBL" id="LUGG01000001">
    <property type="protein sequence ID" value="OBZ78844.1"/>
    <property type="molecule type" value="Genomic_DNA"/>
</dbReference>
<dbReference type="SMART" id="SM00647">
    <property type="entry name" value="IBR"/>
    <property type="match status" value="2"/>
</dbReference>
<dbReference type="InterPro" id="IPR001841">
    <property type="entry name" value="Znf_RING"/>
</dbReference>
<evidence type="ECO:0000256" key="13">
    <source>
        <dbReference type="ARBA" id="ARBA00023136"/>
    </source>
</evidence>
<evidence type="ECO:0000256" key="15">
    <source>
        <dbReference type="PROSITE-ProRule" id="PRU00175"/>
    </source>
</evidence>
<dbReference type="PROSITE" id="PS50908">
    <property type="entry name" value="RWD"/>
    <property type="match status" value="1"/>
</dbReference>
<dbReference type="GO" id="GO:0061630">
    <property type="term" value="F:ubiquitin protein ligase activity"/>
    <property type="evidence" value="ECO:0007669"/>
    <property type="project" value="UniProtKB-EC"/>
</dbReference>
<evidence type="ECO:0000259" key="17">
    <source>
        <dbReference type="PROSITE" id="PS50908"/>
    </source>
</evidence>
<evidence type="ECO:0000256" key="11">
    <source>
        <dbReference type="ARBA" id="ARBA00022833"/>
    </source>
</evidence>
<dbReference type="Gene3D" id="3.10.110.10">
    <property type="entry name" value="Ubiquitin Conjugating Enzyme"/>
    <property type="match status" value="1"/>
</dbReference>
<evidence type="ECO:0000259" key="16">
    <source>
        <dbReference type="PROSITE" id="PS50089"/>
    </source>
</evidence>
<evidence type="ECO:0000256" key="8">
    <source>
        <dbReference type="ARBA" id="ARBA00022737"/>
    </source>
</evidence>
<dbReference type="PROSITE" id="PS51873">
    <property type="entry name" value="TRIAD"/>
    <property type="match status" value="1"/>
</dbReference>
<comment type="subcellular location">
    <subcellularLocation>
        <location evidence="2">Membrane</location>
        <topology evidence="2">Single-pass membrane protein</topology>
    </subcellularLocation>
</comment>
<accession>A0A1C7MUZ9</accession>
<dbReference type="FunFam" id="3.30.40.10:FF:000051">
    <property type="entry name" value="RBR-type E3 ubiquitin transferase"/>
    <property type="match status" value="1"/>
</dbReference>
<protein>
    <recommendedName>
        <fullName evidence="4">RBR-type E3 ubiquitin transferase</fullName>
        <ecNumber evidence="4">2.3.2.31</ecNumber>
    </recommendedName>
</protein>
<evidence type="ECO:0000256" key="12">
    <source>
        <dbReference type="ARBA" id="ARBA00022989"/>
    </source>
</evidence>
<dbReference type="GO" id="GO:0008270">
    <property type="term" value="F:zinc ion binding"/>
    <property type="evidence" value="ECO:0007669"/>
    <property type="project" value="UniProtKB-KW"/>
</dbReference>
<dbReference type="CDD" id="cd23134">
    <property type="entry name" value="RING-HC_ITT1-like"/>
    <property type="match status" value="1"/>
</dbReference>
<keyword evidence="13" id="KW-0472">Membrane</keyword>
<name>A0A1C7MUZ9_GRIFR</name>
<dbReference type="InterPro" id="IPR013083">
    <property type="entry name" value="Znf_RING/FYVE/PHD"/>
</dbReference>
<dbReference type="InterPro" id="IPR044066">
    <property type="entry name" value="TRIAD_supradom"/>
</dbReference>
<evidence type="ECO:0000256" key="14">
    <source>
        <dbReference type="ARBA" id="ARBA00044508"/>
    </source>
</evidence>
<dbReference type="OrthoDB" id="1431934at2759"/>
<dbReference type="GO" id="GO:0031090">
    <property type="term" value="C:organelle membrane"/>
    <property type="evidence" value="ECO:0007669"/>
    <property type="project" value="UniProtKB-ARBA"/>
</dbReference>
<dbReference type="InterPro" id="IPR002867">
    <property type="entry name" value="IBR_dom"/>
</dbReference>
<evidence type="ECO:0000256" key="3">
    <source>
        <dbReference type="ARBA" id="ARBA00004906"/>
    </source>
</evidence>
<comment type="similarity">
    <text evidence="14">Belongs to the RBR family. RNF14 subfamily.</text>
</comment>
<evidence type="ECO:0000256" key="10">
    <source>
        <dbReference type="ARBA" id="ARBA00022786"/>
    </source>
</evidence>
<dbReference type="GO" id="GO:0016567">
    <property type="term" value="P:protein ubiquitination"/>
    <property type="evidence" value="ECO:0007669"/>
    <property type="project" value="InterPro"/>
</dbReference>
<keyword evidence="12" id="KW-1133">Transmembrane helix</keyword>
<keyword evidence="5" id="KW-0808">Transferase</keyword>
<evidence type="ECO:0000256" key="5">
    <source>
        <dbReference type="ARBA" id="ARBA00022679"/>
    </source>
</evidence>
<keyword evidence="7" id="KW-0479">Metal-binding</keyword>
<dbReference type="CDD" id="cd20341">
    <property type="entry name" value="BRcat_RBR_RNF14"/>
    <property type="match status" value="1"/>
</dbReference>
<dbReference type="InterPro" id="IPR047548">
    <property type="entry name" value="Rcat_RBR_RNF14"/>
</dbReference>
<dbReference type="Gene3D" id="3.30.40.10">
    <property type="entry name" value="Zinc/RING finger domain, C3HC4 (zinc finger)"/>
    <property type="match status" value="1"/>
</dbReference>
<keyword evidence="20" id="KW-1185">Reference proteome</keyword>
<evidence type="ECO:0000313" key="19">
    <source>
        <dbReference type="EMBL" id="OBZ78844.1"/>
    </source>
</evidence>
<dbReference type="InterPro" id="IPR006575">
    <property type="entry name" value="RWD_dom"/>
</dbReference>